<evidence type="ECO:0000313" key="1">
    <source>
        <dbReference type="EMBL" id="TGN79183.1"/>
    </source>
</evidence>
<gene>
    <name evidence="1" type="ORF">E5083_05900</name>
</gene>
<dbReference type="EMBL" id="SRRT01000002">
    <property type="protein sequence ID" value="TGN79183.1"/>
    <property type="molecule type" value="Genomic_DNA"/>
</dbReference>
<organism evidence="1 2">
    <name type="scientific">Streptomyces bauhiniae</name>
    <dbReference type="NCBI Taxonomy" id="2340725"/>
    <lineage>
        <taxon>Bacteria</taxon>
        <taxon>Bacillati</taxon>
        <taxon>Actinomycetota</taxon>
        <taxon>Actinomycetes</taxon>
        <taxon>Kitasatosporales</taxon>
        <taxon>Streptomycetaceae</taxon>
        <taxon>Streptomyces</taxon>
    </lineage>
</organism>
<evidence type="ECO:0008006" key="3">
    <source>
        <dbReference type="Google" id="ProtNLM"/>
    </source>
</evidence>
<dbReference type="Proteomes" id="UP000298159">
    <property type="component" value="Unassembled WGS sequence"/>
</dbReference>
<dbReference type="AlphaFoldDB" id="A0A4Z1D9R3"/>
<accession>A0A4Z1D9R3</accession>
<reference evidence="1 2" key="1">
    <citation type="submission" date="2019-04" db="EMBL/GenBank/DDBJ databases">
        <title>Streptomyces sp. nov. Bv016 isolated from bark of Buahinia variegata.</title>
        <authorList>
            <person name="Kanchanasin P."/>
            <person name="Tanasupawat S."/>
            <person name="Yuki M."/>
            <person name="Kudo T."/>
        </authorList>
    </citation>
    <scope>NUCLEOTIDE SEQUENCE [LARGE SCALE GENOMIC DNA]</scope>
    <source>
        <strain evidence="1 2">Bv016</strain>
    </source>
</reference>
<comment type="caution">
    <text evidence="1">The sequence shown here is derived from an EMBL/GenBank/DDBJ whole genome shotgun (WGS) entry which is preliminary data.</text>
</comment>
<evidence type="ECO:0000313" key="2">
    <source>
        <dbReference type="Proteomes" id="UP000298159"/>
    </source>
</evidence>
<keyword evidence="2" id="KW-1185">Reference proteome</keyword>
<protein>
    <recommendedName>
        <fullName evidence="3">Deoxyxylulose-5-phosphate synthase</fullName>
    </recommendedName>
</protein>
<proteinExistence type="predicted"/>
<name>A0A4Z1D9R3_9ACTN</name>
<sequence length="128" mass="14041">MCLYAVNPYKLHYACLSCRVSFKRHADREHACPNCARPLVCAGRDFAPPRRRDVAGWSVVAAVLGEGLRFDGRSGCGCRKEPKYRPRTRAELRMRRIVALRDGVALAEVLGRVDPADGSGPGSASEGR</sequence>